<evidence type="ECO:0000256" key="1">
    <source>
        <dbReference type="ARBA" id="ARBA00004141"/>
    </source>
</evidence>
<accession>A0A0S7WS50</accession>
<keyword evidence="3 5" id="KW-1133">Transmembrane helix</keyword>
<comment type="subcellular location">
    <subcellularLocation>
        <location evidence="1">Membrane</location>
        <topology evidence="1">Multi-pass membrane protein</topology>
    </subcellularLocation>
</comment>
<proteinExistence type="predicted"/>
<organism evidence="7 8">
    <name type="scientific">candidate division TA06 bacterium DG_24</name>
    <dbReference type="NCBI Taxonomy" id="1703770"/>
    <lineage>
        <taxon>Bacteria</taxon>
        <taxon>Bacteria division TA06</taxon>
    </lineage>
</organism>
<evidence type="ECO:0000256" key="3">
    <source>
        <dbReference type="ARBA" id="ARBA00022989"/>
    </source>
</evidence>
<dbReference type="GO" id="GO:0016020">
    <property type="term" value="C:membrane"/>
    <property type="evidence" value="ECO:0007669"/>
    <property type="project" value="UniProtKB-SubCell"/>
</dbReference>
<dbReference type="STRING" id="1703770.AMJ39_06905"/>
<sequence>MAEERPESQVTKADPLKRFLAFLIDAVIVFVLTLIPIIGGLIGAAYMVFRDGFEFTFMKGRSLGKKAMRLKPVLTEDQRVCDLPTSFKRNWILAIGTVIAIIPVIGWALGGVITLLAYLVEGILVLSSPDGKRIGDNLANTVVIEEVREGQE</sequence>
<evidence type="ECO:0000256" key="5">
    <source>
        <dbReference type="SAM" id="Phobius"/>
    </source>
</evidence>
<protein>
    <recommendedName>
        <fullName evidence="6">RDD domain-containing protein</fullName>
    </recommendedName>
</protein>
<dbReference type="InterPro" id="IPR010432">
    <property type="entry name" value="RDD"/>
</dbReference>
<comment type="caution">
    <text evidence="7">The sequence shown here is derived from an EMBL/GenBank/DDBJ whole genome shotgun (WGS) entry which is preliminary data.</text>
</comment>
<name>A0A0S7WS50_UNCT6</name>
<evidence type="ECO:0000259" key="6">
    <source>
        <dbReference type="Pfam" id="PF06271"/>
    </source>
</evidence>
<dbReference type="EMBL" id="LIZS01000042">
    <property type="protein sequence ID" value="KPJ52777.1"/>
    <property type="molecule type" value="Genomic_DNA"/>
</dbReference>
<dbReference type="Proteomes" id="UP000052008">
    <property type="component" value="Unassembled WGS sequence"/>
</dbReference>
<gene>
    <name evidence="7" type="ORF">AMJ39_06905</name>
</gene>
<feature type="transmembrane region" description="Helical" evidence="5">
    <location>
        <begin position="91"/>
        <end position="120"/>
    </location>
</feature>
<keyword evidence="2 5" id="KW-0812">Transmembrane</keyword>
<evidence type="ECO:0000256" key="4">
    <source>
        <dbReference type="ARBA" id="ARBA00023136"/>
    </source>
</evidence>
<evidence type="ECO:0000313" key="7">
    <source>
        <dbReference type="EMBL" id="KPJ52777.1"/>
    </source>
</evidence>
<dbReference type="AlphaFoldDB" id="A0A0S7WS50"/>
<feature type="transmembrane region" description="Helical" evidence="5">
    <location>
        <begin position="20"/>
        <end position="49"/>
    </location>
</feature>
<feature type="domain" description="RDD" evidence="6">
    <location>
        <begin position="53"/>
        <end position="140"/>
    </location>
</feature>
<keyword evidence="4 5" id="KW-0472">Membrane</keyword>
<evidence type="ECO:0000256" key="2">
    <source>
        <dbReference type="ARBA" id="ARBA00022692"/>
    </source>
</evidence>
<dbReference type="Pfam" id="PF06271">
    <property type="entry name" value="RDD"/>
    <property type="match status" value="1"/>
</dbReference>
<evidence type="ECO:0000313" key="8">
    <source>
        <dbReference type="Proteomes" id="UP000052008"/>
    </source>
</evidence>
<reference evidence="7 8" key="1">
    <citation type="journal article" date="2015" name="Microbiome">
        <title>Genomic resolution of linkages in carbon, nitrogen, and sulfur cycling among widespread estuary sediment bacteria.</title>
        <authorList>
            <person name="Baker B.J."/>
            <person name="Lazar C.S."/>
            <person name="Teske A.P."/>
            <person name="Dick G.J."/>
        </authorList>
    </citation>
    <scope>NUCLEOTIDE SEQUENCE [LARGE SCALE GENOMIC DNA]</scope>
    <source>
        <strain evidence="7">DG_24</strain>
    </source>
</reference>